<dbReference type="InterPro" id="IPR051796">
    <property type="entry name" value="ISF_SsuE-like"/>
</dbReference>
<accession>A0A4Q2KG82</accession>
<dbReference type="InterPro" id="IPR005025">
    <property type="entry name" value="FMN_Rdtase-like_dom"/>
</dbReference>
<dbReference type="AlphaFoldDB" id="A0A4Q2KG82"/>
<gene>
    <name evidence="4" type="ORF">ESZ91_07360</name>
</gene>
<keyword evidence="1" id="KW-0285">Flavoprotein</keyword>
<evidence type="ECO:0000259" key="3">
    <source>
        <dbReference type="Pfam" id="PF03358"/>
    </source>
</evidence>
<dbReference type="PANTHER" id="PTHR43278:SF2">
    <property type="entry name" value="IRON-SULFUR FLAVOPROTEIN"/>
    <property type="match status" value="1"/>
</dbReference>
<dbReference type="InterPro" id="IPR029039">
    <property type="entry name" value="Flavoprotein-like_sf"/>
</dbReference>
<dbReference type="SUPFAM" id="SSF52218">
    <property type="entry name" value="Flavoproteins"/>
    <property type="match status" value="1"/>
</dbReference>
<feature type="domain" description="NADPH-dependent FMN reductase-like" evidence="3">
    <location>
        <begin position="4"/>
        <end position="121"/>
    </location>
</feature>
<dbReference type="RefSeq" id="WP_129225674.1">
    <property type="nucleotide sequence ID" value="NZ_SDOZ01000002.1"/>
</dbReference>
<name>A0A4Q2KG82_9FIRM</name>
<dbReference type="OrthoDB" id="9805976at2"/>
<dbReference type="Gene3D" id="3.40.50.360">
    <property type="match status" value="1"/>
</dbReference>
<protein>
    <submittedName>
        <fullName evidence="4">Flavodoxin family protein</fullName>
    </submittedName>
</protein>
<keyword evidence="5" id="KW-1185">Reference proteome</keyword>
<dbReference type="Pfam" id="PF03358">
    <property type="entry name" value="FMN_red"/>
    <property type="match status" value="1"/>
</dbReference>
<keyword evidence="2" id="KW-0288">FMN</keyword>
<evidence type="ECO:0000313" key="5">
    <source>
        <dbReference type="Proteomes" id="UP000291269"/>
    </source>
</evidence>
<evidence type="ECO:0000256" key="1">
    <source>
        <dbReference type="ARBA" id="ARBA00022630"/>
    </source>
</evidence>
<proteinExistence type="predicted"/>
<comment type="caution">
    <text evidence="4">The sequence shown here is derived from an EMBL/GenBank/DDBJ whole genome shotgun (WGS) entry which is preliminary data.</text>
</comment>
<dbReference type="GO" id="GO:0016491">
    <property type="term" value="F:oxidoreductase activity"/>
    <property type="evidence" value="ECO:0007669"/>
    <property type="project" value="InterPro"/>
</dbReference>
<reference evidence="4 5" key="1">
    <citation type="journal article" date="2019" name="Gut">
        <title>Antibiotics-induced monodominance of a novel gut bacterial order.</title>
        <authorList>
            <person name="Hildebrand F."/>
            <person name="Moitinho-Silva L."/>
            <person name="Blasche S."/>
            <person name="Jahn M.T."/>
            <person name="Gossmann T.I."/>
            <person name="Heuerta-Cepas J."/>
            <person name="Hercog R."/>
            <person name="Luetge M."/>
            <person name="Bahram M."/>
            <person name="Pryszlak A."/>
            <person name="Alves R.J."/>
            <person name="Waszak S.M."/>
            <person name="Zhu A."/>
            <person name="Ye L."/>
            <person name="Costea P.I."/>
            <person name="Aalvink S."/>
            <person name="Belzer C."/>
            <person name="Forslund S.K."/>
            <person name="Sunagawa S."/>
            <person name="Hentschel U."/>
            <person name="Merten C."/>
            <person name="Patil K.R."/>
            <person name="Benes V."/>
            <person name="Bork P."/>
        </authorList>
    </citation>
    <scope>NUCLEOTIDE SEQUENCE [LARGE SCALE GENOMIC DNA]</scope>
    <source>
        <strain evidence="4 5">HDS1380</strain>
    </source>
</reference>
<dbReference type="PANTHER" id="PTHR43278">
    <property type="entry name" value="NAD(P)H-DEPENDENT FMN-CONTAINING OXIDOREDUCTASE YWQN-RELATED"/>
    <property type="match status" value="1"/>
</dbReference>
<dbReference type="Proteomes" id="UP000291269">
    <property type="component" value="Unassembled WGS sequence"/>
</dbReference>
<organism evidence="4 5">
    <name type="scientific">Candidatus Borkfalkia ceftriaxoniphila</name>
    <dbReference type="NCBI Taxonomy" id="2508949"/>
    <lineage>
        <taxon>Bacteria</taxon>
        <taxon>Bacillati</taxon>
        <taxon>Bacillota</taxon>
        <taxon>Clostridia</taxon>
        <taxon>Christensenellales</taxon>
        <taxon>Christensenellaceae</taxon>
        <taxon>Candidatus Borkfalkia</taxon>
    </lineage>
</organism>
<dbReference type="EMBL" id="SDOZ01000002">
    <property type="protein sequence ID" value="RXZ62203.1"/>
    <property type="molecule type" value="Genomic_DNA"/>
</dbReference>
<sequence>MAKKVFIVSSTPRERGNSDILAEEFARGARDAGHEVCKVNIREMQLQFCIGCLYCQNHEGCVLQDGMNALYESVQNADVLVFATPVYYYGMSGQLKTFLDRLNPLFPRNNKFREVYLLASAAEDDGSAMDGAVSGVQGWIDCFAGVRLAGVVRATGVTGIGQAKGSAASVQAYETGKALR</sequence>
<evidence type="ECO:0000256" key="2">
    <source>
        <dbReference type="ARBA" id="ARBA00022643"/>
    </source>
</evidence>
<evidence type="ECO:0000313" key="4">
    <source>
        <dbReference type="EMBL" id="RXZ62203.1"/>
    </source>
</evidence>